<organism evidence="9 10">
    <name type="scientific">Trapa natans</name>
    <name type="common">Water chestnut</name>
    <dbReference type="NCBI Taxonomy" id="22666"/>
    <lineage>
        <taxon>Eukaryota</taxon>
        <taxon>Viridiplantae</taxon>
        <taxon>Streptophyta</taxon>
        <taxon>Embryophyta</taxon>
        <taxon>Tracheophyta</taxon>
        <taxon>Spermatophyta</taxon>
        <taxon>Magnoliopsida</taxon>
        <taxon>eudicotyledons</taxon>
        <taxon>Gunneridae</taxon>
        <taxon>Pentapetalae</taxon>
        <taxon>rosids</taxon>
        <taxon>malvids</taxon>
        <taxon>Myrtales</taxon>
        <taxon>Lythraceae</taxon>
        <taxon>Trapa</taxon>
    </lineage>
</organism>
<dbReference type="InterPro" id="IPR003035">
    <property type="entry name" value="RWP-RK_dom"/>
</dbReference>
<dbReference type="PANTHER" id="PTHR46373:SF5">
    <property type="entry name" value="RWP-RK DOMAIN PROTEIN"/>
    <property type="match status" value="1"/>
</dbReference>
<reference evidence="9 10" key="1">
    <citation type="journal article" date="2023" name="Hortic Res">
        <title>Pangenome of water caltrop reveals structural variations and asymmetric subgenome divergence after allopolyploidization.</title>
        <authorList>
            <person name="Zhang X."/>
            <person name="Chen Y."/>
            <person name="Wang L."/>
            <person name="Yuan Y."/>
            <person name="Fang M."/>
            <person name="Shi L."/>
            <person name="Lu R."/>
            <person name="Comes H.P."/>
            <person name="Ma Y."/>
            <person name="Chen Y."/>
            <person name="Huang G."/>
            <person name="Zhou Y."/>
            <person name="Zheng Z."/>
            <person name="Qiu Y."/>
        </authorList>
    </citation>
    <scope>NUCLEOTIDE SEQUENCE [LARGE SCALE GENOMIC DNA]</scope>
    <source>
        <strain evidence="9">F231</strain>
    </source>
</reference>
<feature type="domain" description="RWP-RK" evidence="8">
    <location>
        <begin position="294"/>
        <end position="381"/>
    </location>
</feature>
<name>A0AAN7R5B1_TRANT</name>
<evidence type="ECO:0000256" key="2">
    <source>
        <dbReference type="ARBA" id="ARBA00023015"/>
    </source>
</evidence>
<evidence type="ECO:0000256" key="3">
    <source>
        <dbReference type="ARBA" id="ARBA00023054"/>
    </source>
</evidence>
<feature type="compositionally biased region" description="Polar residues" evidence="7">
    <location>
        <begin position="283"/>
        <end position="302"/>
    </location>
</feature>
<evidence type="ECO:0000256" key="5">
    <source>
        <dbReference type="ARBA" id="ARBA00023163"/>
    </source>
</evidence>
<evidence type="ECO:0000256" key="4">
    <source>
        <dbReference type="ARBA" id="ARBA00023125"/>
    </source>
</evidence>
<keyword evidence="5" id="KW-0804">Transcription</keyword>
<keyword evidence="10" id="KW-1185">Reference proteome</keyword>
<comment type="function">
    <text evidence="1">Putative transcription factor.</text>
</comment>
<keyword evidence="6" id="KW-0539">Nucleus</keyword>
<keyword evidence="2" id="KW-0805">Transcription regulation</keyword>
<dbReference type="GO" id="GO:0003700">
    <property type="term" value="F:DNA-binding transcription factor activity"/>
    <property type="evidence" value="ECO:0007669"/>
    <property type="project" value="InterPro"/>
</dbReference>
<evidence type="ECO:0000256" key="6">
    <source>
        <dbReference type="ARBA" id="ARBA00023242"/>
    </source>
</evidence>
<evidence type="ECO:0000256" key="1">
    <source>
        <dbReference type="ARBA" id="ARBA00004049"/>
    </source>
</evidence>
<accession>A0AAN7R5B1</accession>
<dbReference type="Pfam" id="PF02042">
    <property type="entry name" value="RWP-RK"/>
    <property type="match status" value="1"/>
</dbReference>
<dbReference type="AlphaFoldDB" id="A0AAN7R5B1"/>
<proteinExistence type="predicted"/>
<keyword evidence="3" id="KW-0175">Coiled coil</keyword>
<dbReference type="EMBL" id="JAXQNO010000012">
    <property type="protein sequence ID" value="KAK4787816.1"/>
    <property type="molecule type" value="Genomic_DNA"/>
</dbReference>
<keyword evidence="4" id="KW-0238">DNA-binding</keyword>
<protein>
    <recommendedName>
        <fullName evidence="8">RWP-RK domain-containing protein</fullName>
    </recommendedName>
</protein>
<dbReference type="GO" id="GO:0003677">
    <property type="term" value="F:DNA binding"/>
    <property type="evidence" value="ECO:0007669"/>
    <property type="project" value="UniProtKB-KW"/>
</dbReference>
<evidence type="ECO:0000313" key="9">
    <source>
        <dbReference type="EMBL" id="KAK4787816.1"/>
    </source>
</evidence>
<dbReference type="PANTHER" id="PTHR46373">
    <property type="entry name" value="PROTEIN RKD4"/>
    <property type="match status" value="1"/>
</dbReference>
<feature type="region of interest" description="Disordered" evidence="7">
    <location>
        <begin position="271"/>
        <end position="302"/>
    </location>
</feature>
<dbReference type="PROSITE" id="PS51519">
    <property type="entry name" value="RWP_RK"/>
    <property type="match status" value="1"/>
</dbReference>
<comment type="caution">
    <text evidence="9">The sequence shown here is derived from an EMBL/GenBank/DDBJ whole genome shotgun (WGS) entry which is preliminary data.</text>
</comment>
<evidence type="ECO:0000256" key="7">
    <source>
        <dbReference type="SAM" id="MobiDB-lite"/>
    </source>
</evidence>
<dbReference type="InterPro" id="IPR044607">
    <property type="entry name" value="RKD-like"/>
</dbReference>
<gene>
    <name evidence="9" type="ORF">SAY86_011649</name>
</gene>
<dbReference type="Proteomes" id="UP001346149">
    <property type="component" value="Unassembled WGS sequence"/>
</dbReference>
<evidence type="ECO:0000313" key="10">
    <source>
        <dbReference type="Proteomes" id="UP001346149"/>
    </source>
</evidence>
<sequence>MGDPEQSVVPDLDSLDVSSFFTTDMNSILSWNPLAAIHSSFLPLEPNINPGPCLLPSSTLGDYQGFHHHPGAEPVAITEQATVIPFSDQSAWSISLGDASLSYGGGPGFDPVASAPTVPDVSIASGGLSAPTQNVEYDNQSPSMLFSWPPPATPFVCSCCQVLREIIHIHGNHMIKLELHGRPGTIIHAILENRSADNHIGDVKEFLLRYCEEKILAGYKLVPDPLSTYYEAVCVGLVWDNIVSGPDDFLRSSPPTPGNSRNTHRYIAAQASGGPSENAPPIYQQSRQPVQNNGPDGANPRTSIARQRERAGKLTLKDLAHYFHLPLENAAEILKLCPTVVKKICRRGGLKRWPHRKIRSLKKKIKKLHPRLASRDPEERQAAQADLKSLQQQLLEMRFGVPEASSSVV</sequence>
<evidence type="ECO:0000259" key="8">
    <source>
        <dbReference type="PROSITE" id="PS51519"/>
    </source>
</evidence>